<organism evidence="9 10">
    <name type="scientific">Alteribacter lacisalsi</name>
    <dbReference type="NCBI Taxonomy" id="2045244"/>
    <lineage>
        <taxon>Bacteria</taxon>
        <taxon>Bacillati</taxon>
        <taxon>Bacillota</taxon>
        <taxon>Bacilli</taxon>
        <taxon>Bacillales</taxon>
        <taxon>Bacillaceae</taxon>
        <taxon>Alteribacter</taxon>
    </lineage>
</organism>
<feature type="transmembrane region" description="Helical" evidence="7">
    <location>
        <begin position="12"/>
        <end position="33"/>
    </location>
</feature>
<evidence type="ECO:0000256" key="5">
    <source>
        <dbReference type="ARBA" id="ARBA00022801"/>
    </source>
</evidence>
<dbReference type="InterPro" id="IPR019533">
    <property type="entry name" value="Peptidase_S26"/>
</dbReference>
<evidence type="ECO:0000256" key="2">
    <source>
        <dbReference type="ARBA" id="ARBA00004401"/>
    </source>
</evidence>
<feature type="active site" evidence="6">
    <location>
        <position position="117"/>
    </location>
</feature>
<dbReference type="OrthoDB" id="9802919at2"/>
<feature type="domain" description="Peptidase S26" evidence="8">
    <location>
        <begin position="12"/>
        <end position="198"/>
    </location>
</feature>
<sequence length="206" mass="23114">MKAFGKLIHNLAGWVKAIAVSLLLAILVTVFVVQPYTVDGRSMEPSLAGLTGGDDHADRVMALKTPYVFGITPEYGEIIIVDSRVDRERTWKDVFFESPFLSIFDDTKEETNHKWIKRVIGEPGDRIEISNGIVYRNGEKQDEDYINENGIQADFPEVTVPEDALFVMGDNRNGSMDSRNVGPVPIDNVIGKVVLRYYPFDRVGSF</sequence>
<evidence type="ECO:0000256" key="1">
    <source>
        <dbReference type="ARBA" id="ARBA00000677"/>
    </source>
</evidence>
<dbReference type="PANTHER" id="PTHR43390">
    <property type="entry name" value="SIGNAL PEPTIDASE I"/>
    <property type="match status" value="1"/>
</dbReference>
<keyword evidence="7" id="KW-0645">Protease</keyword>
<keyword evidence="7" id="KW-1133">Transmembrane helix</keyword>
<dbReference type="GO" id="GO:0004252">
    <property type="term" value="F:serine-type endopeptidase activity"/>
    <property type="evidence" value="ECO:0007669"/>
    <property type="project" value="InterPro"/>
</dbReference>
<dbReference type="PROSITE" id="PS00760">
    <property type="entry name" value="SPASE_I_2"/>
    <property type="match status" value="1"/>
</dbReference>
<comment type="subcellular location">
    <subcellularLocation>
        <location evidence="2">Cell membrane</location>
        <topology evidence="2">Single-pass type II membrane protein</topology>
    </subcellularLocation>
    <subcellularLocation>
        <location evidence="7">Membrane</location>
        <topology evidence="7">Single-pass type II membrane protein</topology>
    </subcellularLocation>
</comment>
<dbReference type="InterPro" id="IPR019758">
    <property type="entry name" value="Pept_S26A_signal_pept_1_CS"/>
</dbReference>
<name>A0A2W0H8Q0_9BACI</name>
<comment type="caution">
    <text evidence="9">The sequence shown here is derived from an EMBL/GenBank/DDBJ whole genome shotgun (WGS) entry which is preliminary data.</text>
</comment>
<evidence type="ECO:0000256" key="7">
    <source>
        <dbReference type="RuleBase" id="RU362042"/>
    </source>
</evidence>
<keyword evidence="7" id="KW-0472">Membrane</keyword>
<dbReference type="PANTHER" id="PTHR43390:SF1">
    <property type="entry name" value="CHLOROPLAST PROCESSING PEPTIDASE"/>
    <property type="match status" value="1"/>
</dbReference>
<comment type="catalytic activity">
    <reaction evidence="1 7">
        <text>Cleavage of hydrophobic, N-terminal signal or leader sequences from secreted and periplasmic proteins.</text>
        <dbReference type="EC" id="3.4.21.89"/>
    </reaction>
</comment>
<dbReference type="InterPro" id="IPR019757">
    <property type="entry name" value="Pept_S26A_signal_pept_1_Lys-AS"/>
</dbReference>
<reference evidence="9 10" key="1">
    <citation type="submission" date="2017-10" db="EMBL/GenBank/DDBJ databases">
        <title>Bacillus sp. nov., a halophilic bacterium isolated from a Yangshapao Lake.</title>
        <authorList>
            <person name="Wang H."/>
        </authorList>
    </citation>
    <scope>NUCLEOTIDE SEQUENCE [LARGE SCALE GENOMIC DNA]</scope>
    <source>
        <strain evidence="9 10">YSP-3</strain>
    </source>
</reference>
<evidence type="ECO:0000256" key="4">
    <source>
        <dbReference type="ARBA" id="ARBA00013208"/>
    </source>
</evidence>
<dbReference type="Pfam" id="PF10502">
    <property type="entry name" value="Peptidase_S26"/>
    <property type="match status" value="1"/>
</dbReference>
<evidence type="ECO:0000256" key="6">
    <source>
        <dbReference type="PIRSR" id="PIRSR600223-1"/>
    </source>
</evidence>
<dbReference type="EMBL" id="PDOF01000002">
    <property type="protein sequence ID" value="PYZ96450.1"/>
    <property type="molecule type" value="Genomic_DNA"/>
</dbReference>
<evidence type="ECO:0000313" key="9">
    <source>
        <dbReference type="EMBL" id="PYZ96450.1"/>
    </source>
</evidence>
<evidence type="ECO:0000313" key="10">
    <source>
        <dbReference type="Proteomes" id="UP000248066"/>
    </source>
</evidence>
<protein>
    <recommendedName>
        <fullName evidence="4 7">Signal peptidase I</fullName>
        <ecNumber evidence="4 7">3.4.21.89</ecNumber>
    </recommendedName>
</protein>
<dbReference type="CDD" id="cd06530">
    <property type="entry name" value="S26_SPase_I"/>
    <property type="match status" value="1"/>
</dbReference>
<dbReference type="InterPro" id="IPR036286">
    <property type="entry name" value="LexA/Signal_pep-like_sf"/>
</dbReference>
<gene>
    <name evidence="9" type="primary">lepB</name>
    <name evidence="9" type="ORF">CR205_12065</name>
</gene>
<dbReference type="RefSeq" id="WP_110520153.1">
    <property type="nucleotide sequence ID" value="NZ_PDOF01000002.1"/>
</dbReference>
<dbReference type="EC" id="3.4.21.89" evidence="4 7"/>
<dbReference type="Gene3D" id="2.10.109.10">
    <property type="entry name" value="Umud Fragment, subunit A"/>
    <property type="match status" value="1"/>
</dbReference>
<accession>A0A2W0H8Q0</accession>
<comment type="similarity">
    <text evidence="3 7">Belongs to the peptidase S26 family.</text>
</comment>
<dbReference type="PROSITE" id="PS00761">
    <property type="entry name" value="SPASE_I_3"/>
    <property type="match status" value="1"/>
</dbReference>
<proteinExistence type="inferred from homology"/>
<dbReference type="InterPro" id="IPR000223">
    <property type="entry name" value="Pept_S26A_signal_pept_1"/>
</dbReference>
<dbReference type="Proteomes" id="UP000248066">
    <property type="component" value="Unassembled WGS sequence"/>
</dbReference>
<dbReference type="PRINTS" id="PR00727">
    <property type="entry name" value="LEADERPTASE"/>
</dbReference>
<dbReference type="NCBIfam" id="TIGR02227">
    <property type="entry name" value="sigpep_I_bact"/>
    <property type="match status" value="1"/>
</dbReference>
<feature type="active site" evidence="6">
    <location>
        <position position="42"/>
    </location>
</feature>
<keyword evidence="7" id="KW-0812">Transmembrane</keyword>
<dbReference type="GO" id="GO:0005886">
    <property type="term" value="C:plasma membrane"/>
    <property type="evidence" value="ECO:0007669"/>
    <property type="project" value="UniProtKB-SubCell"/>
</dbReference>
<dbReference type="GO" id="GO:0006465">
    <property type="term" value="P:signal peptide processing"/>
    <property type="evidence" value="ECO:0007669"/>
    <property type="project" value="InterPro"/>
</dbReference>
<keyword evidence="10" id="KW-1185">Reference proteome</keyword>
<keyword evidence="5 7" id="KW-0378">Hydrolase</keyword>
<evidence type="ECO:0000259" key="8">
    <source>
        <dbReference type="Pfam" id="PF10502"/>
    </source>
</evidence>
<dbReference type="SUPFAM" id="SSF51306">
    <property type="entry name" value="LexA/Signal peptidase"/>
    <property type="match status" value="1"/>
</dbReference>
<dbReference type="AlphaFoldDB" id="A0A2W0H8Q0"/>
<dbReference type="GO" id="GO:0009003">
    <property type="term" value="F:signal peptidase activity"/>
    <property type="evidence" value="ECO:0007669"/>
    <property type="project" value="UniProtKB-EC"/>
</dbReference>
<evidence type="ECO:0000256" key="3">
    <source>
        <dbReference type="ARBA" id="ARBA00009370"/>
    </source>
</evidence>